<dbReference type="GO" id="GO:0006508">
    <property type="term" value="P:proteolysis"/>
    <property type="evidence" value="ECO:0007669"/>
    <property type="project" value="UniProtKB-KW"/>
</dbReference>
<dbReference type="FunFam" id="2.40.10.10:FF:000068">
    <property type="entry name" value="transmembrane protease serine 2"/>
    <property type="match status" value="1"/>
</dbReference>
<feature type="signal peptide" evidence="4">
    <location>
        <begin position="1"/>
        <end position="19"/>
    </location>
</feature>
<dbReference type="PROSITE" id="PS00135">
    <property type="entry name" value="TRYPSIN_SER"/>
    <property type="match status" value="1"/>
</dbReference>
<feature type="domain" description="Peptidase S1" evidence="5">
    <location>
        <begin position="27"/>
        <end position="261"/>
    </location>
</feature>
<dbReference type="InterPro" id="IPR018114">
    <property type="entry name" value="TRYPSIN_HIS"/>
</dbReference>
<evidence type="ECO:0000313" key="6">
    <source>
        <dbReference type="EMBL" id="AHY81257.1"/>
    </source>
</evidence>
<protein>
    <submittedName>
        <fullName evidence="6">Trypsin</fullName>
    </submittedName>
</protein>
<evidence type="ECO:0000256" key="4">
    <source>
        <dbReference type="SAM" id="SignalP"/>
    </source>
</evidence>
<dbReference type="EMBL" id="KF208698">
    <property type="protein sequence ID" value="AHY81257.1"/>
    <property type="molecule type" value="mRNA"/>
</dbReference>
<dbReference type="Pfam" id="PF00089">
    <property type="entry name" value="Trypsin"/>
    <property type="match status" value="1"/>
</dbReference>
<keyword evidence="3" id="KW-0645">Protease</keyword>
<dbReference type="GO" id="GO:0004252">
    <property type="term" value="F:serine-type endopeptidase activity"/>
    <property type="evidence" value="ECO:0007669"/>
    <property type="project" value="InterPro"/>
</dbReference>
<dbReference type="CDD" id="cd00190">
    <property type="entry name" value="Tryp_SPc"/>
    <property type="match status" value="1"/>
</dbReference>
<reference evidence="6" key="1">
    <citation type="submission" date="2013-06" db="EMBL/GenBank/DDBJ databases">
        <title>Digestome of Lygus lineolaris.</title>
        <authorList>
            <person name="Perera O.P."/>
        </authorList>
    </citation>
    <scope>NUCLEOTIDE SEQUENCE</scope>
</reference>
<dbReference type="Gene3D" id="2.40.10.10">
    <property type="entry name" value="Trypsin-like serine proteases"/>
    <property type="match status" value="1"/>
</dbReference>
<proteinExistence type="evidence at transcript level"/>
<accession>A0A184WFU9</accession>
<dbReference type="SUPFAM" id="SSF50494">
    <property type="entry name" value="Trypsin-like serine proteases"/>
    <property type="match status" value="1"/>
</dbReference>
<keyword evidence="3" id="KW-0720">Serine protease</keyword>
<feature type="chain" id="PRO_5008247204" evidence="4">
    <location>
        <begin position="20"/>
        <end position="275"/>
    </location>
</feature>
<evidence type="ECO:0000259" key="5">
    <source>
        <dbReference type="PROSITE" id="PS50240"/>
    </source>
</evidence>
<comment type="similarity">
    <text evidence="2">Belongs to the peptidase S1 family. CLIP subfamily.</text>
</comment>
<organism evidence="6">
    <name type="scientific">Lygus lineolaris</name>
    <name type="common">Tarnished plant bug</name>
    <dbReference type="NCBI Taxonomy" id="50650"/>
    <lineage>
        <taxon>Eukaryota</taxon>
        <taxon>Metazoa</taxon>
        <taxon>Ecdysozoa</taxon>
        <taxon>Arthropoda</taxon>
        <taxon>Hexapoda</taxon>
        <taxon>Insecta</taxon>
        <taxon>Pterygota</taxon>
        <taxon>Neoptera</taxon>
        <taxon>Paraneoptera</taxon>
        <taxon>Hemiptera</taxon>
        <taxon>Heteroptera</taxon>
        <taxon>Panheteroptera</taxon>
        <taxon>Cimicomorpha</taxon>
        <taxon>Miridae</taxon>
        <taxon>Mirini</taxon>
        <taxon>Lygus</taxon>
    </lineage>
</organism>
<dbReference type="InterPro" id="IPR001254">
    <property type="entry name" value="Trypsin_dom"/>
</dbReference>
<dbReference type="InterPro" id="IPR043504">
    <property type="entry name" value="Peptidase_S1_PA_chymotrypsin"/>
</dbReference>
<dbReference type="PROSITE" id="PS50240">
    <property type="entry name" value="TRYPSIN_DOM"/>
    <property type="match status" value="1"/>
</dbReference>
<dbReference type="SMART" id="SM00020">
    <property type="entry name" value="Tryp_SPc"/>
    <property type="match status" value="1"/>
</dbReference>
<keyword evidence="4" id="KW-0732">Signal</keyword>
<evidence type="ECO:0000256" key="2">
    <source>
        <dbReference type="ARBA" id="ARBA00024195"/>
    </source>
</evidence>
<evidence type="ECO:0000256" key="1">
    <source>
        <dbReference type="ARBA" id="ARBA00023157"/>
    </source>
</evidence>
<dbReference type="InterPro" id="IPR051487">
    <property type="entry name" value="Ser/Thr_Proteases_Immune/Dev"/>
</dbReference>
<evidence type="ECO:0000256" key="3">
    <source>
        <dbReference type="RuleBase" id="RU363034"/>
    </source>
</evidence>
<dbReference type="InterPro" id="IPR033116">
    <property type="entry name" value="TRYPSIN_SER"/>
</dbReference>
<dbReference type="AlphaFoldDB" id="A0A184WFU9"/>
<dbReference type="PRINTS" id="PR00722">
    <property type="entry name" value="CHYMOTRYPSIN"/>
</dbReference>
<keyword evidence="3" id="KW-0378">Hydrolase</keyword>
<dbReference type="InterPro" id="IPR001314">
    <property type="entry name" value="Peptidase_S1A"/>
</dbReference>
<name>A0A184WFU9_LYGLI</name>
<keyword evidence="1" id="KW-1015">Disulfide bond</keyword>
<dbReference type="InterPro" id="IPR009003">
    <property type="entry name" value="Peptidase_S1_PA"/>
</dbReference>
<sequence length="275" mass="29384">MQILISSLLVALSVFSIEAKPHIASRIAGGEFYKPKEYPFMVGLGNVTSDGYDPICGGSIITPNHVITAAHCTVNLTANKIVVLLETHDRKHPLSKGGIIKVARIQQHSEFNYAAAVNDISIVTVASPIKFKNTIGPVCLPSPGFDVTRETVTILGYGRVQFGGSSTTTPKKLDTTVIPLDKCSAAWATQFTIFPTQLCTHSDGGSACNGDSGGPVVWRVPETNDYTLVGIVSYGEDCTDEKPNVQTRVAAFLPWIVKQIADSGVGGEPCYSKKN</sequence>
<dbReference type="PANTHER" id="PTHR24256">
    <property type="entry name" value="TRYPTASE-RELATED"/>
    <property type="match status" value="1"/>
</dbReference>
<dbReference type="PROSITE" id="PS00134">
    <property type="entry name" value="TRYPSIN_HIS"/>
    <property type="match status" value="1"/>
</dbReference>